<name>A0A1S9RW89_PENBI</name>
<dbReference type="InterPro" id="IPR052985">
    <property type="entry name" value="CoA-trans_III_biosynth/detox"/>
</dbReference>
<sequence length="575" mass="63048">MTLHQTTPGTDIYGPGTFIDKEVLPVPDDARRVFEYLASNTPGFIQDKRAWDTVGFTGSPDPMIPGPIKAPIIAAALHAMCGLVANELLELRDGKPLRDSSVIVDTDHAGFWLGSTFTTYINGSDVPALAKSNKLISTFDRDFEQGFGKGLAGRTTAIYQTKNPNVWYQLHGSLNANRLLESMGIPTDVNFDTMKEYYDYIQRHIVKWSPDELEMHNVRHGLCGSICYTPHGWRNTVMGQRLASHPLVNYTYQSHATPTPKVPLPAATLDKRPLAGIRVLEMVRIIAGPTIGVTLASYGADVIRINCSKLADLNVLQLTLNAGKRTIDLDISKEEDMSRLLELVADADVFIQGYRYGSLERKGLGLRNMLSRAAERNKGIIYIDENCYGPDGPFAERPGWQQIGDAASGTSYVIGKSLGLEEGHSVLPPLPVSDMTTGIVGALAALMAIRDRAVKGGSYHVVSSLVAADTIALEEEIGLYPPEVVAKTNKKFGFVPSTSDQFVSEIMIQVIDGWKKGLPGYLDENSSLMTEYEHGPWGQQKLLKPVARLGNNAATPRWTSASVPNCHHSKEIRWL</sequence>
<dbReference type="PANTHER" id="PTHR48229">
    <property type="entry name" value="CAIB/BAIF FAMILY ENZYME (AFU_ORTHOLOGUE AFUA_1G05360)-RELATED"/>
    <property type="match status" value="1"/>
</dbReference>
<dbReference type="InterPro" id="IPR023606">
    <property type="entry name" value="CoA-Trfase_III_dom_1_sf"/>
</dbReference>
<accession>A0A1S9RW89</accession>
<proteinExistence type="inferred from homology"/>
<dbReference type="GO" id="GO:0003824">
    <property type="term" value="F:catalytic activity"/>
    <property type="evidence" value="ECO:0007669"/>
    <property type="project" value="InterPro"/>
</dbReference>
<dbReference type="PANTHER" id="PTHR48229:SF1">
    <property type="entry name" value="ALPHA METHYLACYL-COA RACEMASE-RELATED"/>
    <property type="match status" value="1"/>
</dbReference>
<dbReference type="Pfam" id="PF02515">
    <property type="entry name" value="CoA_transf_3"/>
    <property type="match status" value="1"/>
</dbReference>
<dbReference type="EMBL" id="LJBN01000102">
    <property type="protein sequence ID" value="OOQ89765.1"/>
    <property type="molecule type" value="Genomic_DNA"/>
</dbReference>
<organism evidence="2 3">
    <name type="scientific">Penicillium brasilianum</name>
    <dbReference type="NCBI Taxonomy" id="104259"/>
    <lineage>
        <taxon>Eukaryota</taxon>
        <taxon>Fungi</taxon>
        <taxon>Dikarya</taxon>
        <taxon>Ascomycota</taxon>
        <taxon>Pezizomycotina</taxon>
        <taxon>Eurotiomycetes</taxon>
        <taxon>Eurotiomycetidae</taxon>
        <taxon>Eurotiales</taxon>
        <taxon>Aspergillaceae</taxon>
        <taxon>Penicillium</taxon>
    </lineage>
</organism>
<dbReference type="InterPro" id="IPR003673">
    <property type="entry name" value="CoA-Trfase_fam_III"/>
</dbReference>
<reference evidence="3" key="1">
    <citation type="submission" date="2015-09" db="EMBL/GenBank/DDBJ databases">
        <authorList>
            <person name="Fill T.P."/>
            <person name="Baretta J.F."/>
            <person name="de Almeida L.G."/>
            <person name="Rocha M."/>
            <person name="de Souza D.H."/>
            <person name="Malavazi I."/>
            <person name="Cerdeira L.T."/>
            <person name="Hong H."/>
            <person name="Samborskyy M."/>
            <person name="de Vasconcelos A.T."/>
            <person name="Leadlay P."/>
            <person name="Rodrigues-Filho E."/>
        </authorList>
    </citation>
    <scope>NUCLEOTIDE SEQUENCE [LARGE SCALE GENOMIC DNA]</scope>
    <source>
        <strain evidence="3">LaBioMMi 136</strain>
    </source>
</reference>
<dbReference type="Proteomes" id="UP000190744">
    <property type="component" value="Unassembled WGS sequence"/>
</dbReference>
<dbReference type="SUPFAM" id="SSF89796">
    <property type="entry name" value="CoA-transferase family III (CaiB/BaiF)"/>
    <property type="match status" value="2"/>
</dbReference>
<gene>
    <name evidence="2" type="ORF">PEBR_06483</name>
</gene>
<evidence type="ECO:0000313" key="3">
    <source>
        <dbReference type="Proteomes" id="UP000190744"/>
    </source>
</evidence>
<comment type="similarity">
    <text evidence="1">Belongs to the CoA-transferase III family.</text>
</comment>
<evidence type="ECO:0008006" key="4">
    <source>
        <dbReference type="Google" id="ProtNLM"/>
    </source>
</evidence>
<evidence type="ECO:0000313" key="2">
    <source>
        <dbReference type="EMBL" id="OOQ89765.1"/>
    </source>
</evidence>
<evidence type="ECO:0000256" key="1">
    <source>
        <dbReference type="ARBA" id="ARBA00008383"/>
    </source>
</evidence>
<dbReference type="Gene3D" id="3.40.50.10540">
    <property type="entry name" value="Crotonobetainyl-coa:carnitine coa-transferase, domain 1"/>
    <property type="match status" value="1"/>
</dbReference>
<protein>
    <recommendedName>
        <fullName evidence="4">CoA-transferase family III</fullName>
    </recommendedName>
</protein>
<dbReference type="AlphaFoldDB" id="A0A1S9RW89"/>
<comment type="caution">
    <text evidence="2">The sequence shown here is derived from an EMBL/GenBank/DDBJ whole genome shotgun (WGS) entry which is preliminary data.</text>
</comment>